<feature type="region of interest" description="Disordered" evidence="5">
    <location>
        <begin position="151"/>
        <end position="175"/>
    </location>
</feature>
<dbReference type="InterPro" id="IPR011057">
    <property type="entry name" value="Mss4-like_sf"/>
</dbReference>
<evidence type="ECO:0000256" key="3">
    <source>
        <dbReference type="ARBA" id="ARBA00022833"/>
    </source>
</evidence>
<comment type="similarity">
    <text evidence="1">Belongs to the Gfa family.</text>
</comment>
<reference evidence="7" key="2">
    <citation type="journal article" date="2023" name="IMA Fungus">
        <title>Comparative genomic study of the Penicillium genus elucidates a diverse pangenome and 15 lateral gene transfer events.</title>
        <authorList>
            <person name="Petersen C."/>
            <person name="Sorensen T."/>
            <person name="Nielsen M.R."/>
            <person name="Sondergaard T.E."/>
            <person name="Sorensen J.L."/>
            <person name="Fitzpatrick D.A."/>
            <person name="Frisvad J.C."/>
            <person name="Nielsen K.L."/>
        </authorList>
    </citation>
    <scope>NUCLEOTIDE SEQUENCE</scope>
    <source>
        <strain evidence="7">IBT 26290</strain>
    </source>
</reference>
<feature type="domain" description="CENP-V/GFA" evidence="6">
    <location>
        <begin position="8"/>
        <end position="121"/>
    </location>
</feature>
<evidence type="ECO:0000259" key="6">
    <source>
        <dbReference type="PROSITE" id="PS51891"/>
    </source>
</evidence>
<dbReference type="EMBL" id="JAPQKN010000001">
    <property type="protein sequence ID" value="KAJ5175451.1"/>
    <property type="molecule type" value="Genomic_DNA"/>
</dbReference>
<evidence type="ECO:0000313" key="7">
    <source>
        <dbReference type="EMBL" id="KAJ5175451.1"/>
    </source>
</evidence>
<dbReference type="InterPro" id="IPR006913">
    <property type="entry name" value="CENP-V/GFA"/>
</dbReference>
<accession>A0A9W9IJJ7</accession>
<keyword evidence="4" id="KW-0456">Lyase</keyword>
<dbReference type="GeneID" id="81422629"/>
<proteinExistence type="inferred from homology"/>
<dbReference type="SUPFAM" id="SSF51316">
    <property type="entry name" value="Mss4-like"/>
    <property type="match status" value="2"/>
</dbReference>
<protein>
    <recommendedName>
        <fullName evidence="6">CENP-V/GFA domain-containing protein</fullName>
    </recommendedName>
</protein>
<keyword evidence="2" id="KW-0479">Metal-binding</keyword>
<dbReference type="GO" id="GO:0016846">
    <property type="term" value="F:carbon-sulfur lyase activity"/>
    <property type="evidence" value="ECO:0007669"/>
    <property type="project" value="InterPro"/>
</dbReference>
<evidence type="ECO:0000256" key="5">
    <source>
        <dbReference type="SAM" id="MobiDB-lite"/>
    </source>
</evidence>
<dbReference type="PANTHER" id="PTHR33337">
    <property type="entry name" value="GFA DOMAIN-CONTAINING PROTEIN"/>
    <property type="match status" value="1"/>
</dbReference>
<keyword evidence="8" id="KW-1185">Reference proteome</keyword>
<feature type="compositionally biased region" description="Acidic residues" evidence="5">
    <location>
        <begin position="165"/>
        <end position="175"/>
    </location>
</feature>
<evidence type="ECO:0000256" key="1">
    <source>
        <dbReference type="ARBA" id="ARBA00005495"/>
    </source>
</evidence>
<dbReference type="RefSeq" id="XP_056547059.1">
    <property type="nucleotide sequence ID" value="XM_056683453.1"/>
</dbReference>
<organism evidence="7 8">
    <name type="scientific">Penicillium canariense</name>
    <dbReference type="NCBI Taxonomy" id="189055"/>
    <lineage>
        <taxon>Eukaryota</taxon>
        <taxon>Fungi</taxon>
        <taxon>Dikarya</taxon>
        <taxon>Ascomycota</taxon>
        <taxon>Pezizomycotina</taxon>
        <taxon>Eurotiomycetes</taxon>
        <taxon>Eurotiomycetidae</taxon>
        <taxon>Eurotiales</taxon>
        <taxon>Aspergillaceae</taxon>
        <taxon>Penicillium</taxon>
    </lineage>
</organism>
<gene>
    <name evidence="7" type="ORF">N7482_001328</name>
</gene>
<evidence type="ECO:0000313" key="8">
    <source>
        <dbReference type="Proteomes" id="UP001149163"/>
    </source>
</evidence>
<comment type="caution">
    <text evidence="7">The sequence shown here is derived from an EMBL/GenBank/DDBJ whole genome shotgun (WGS) entry which is preliminary data.</text>
</comment>
<name>A0A9W9IJJ7_9EURO</name>
<reference evidence="7" key="1">
    <citation type="submission" date="2022-11" db="EMBL/GenBank/DDBJ databases">
        <authorList>
            <person name="Petersen C."/>
        </authorList>
    </citation>
    <scope>NUCLEOTIDE SEQUENCE</scope>
    <source>
        <strain evidence="7">IBT 26290</strain>
    </source>
</reference>
<evidence type="ECO:0000256" key="4">
    <source>
        <dbReference type="ARBA" id="ARBA00023239"/>
    </source>
</evidence>
<dbReference type="Pfam" id="PF04828">
    <property type="entry name" value="GFA"/>
    <property type="match status" value="2"/>
</dbReference>
<dbReference type="AlphaFoldDB" id="A0A9W9IJJ7"/>
<keyword evidence="3" id="KW-0862">Zinc</keyword>
<dbReference type="Gene3D" id="3.90.1590.10">
    <property type="entry name" value="glutathione-dependent formaldehyde- activating enzyme (gfa)"/>
    <property type="match status" value="2"/>
</dbReference>
<dbReference type="PROSITE" id="PS51891">
    <property type="entry name" value="CENP_V_GFA"/>
    <property type="match status" value="1"/>
</dbReference>
<sequence length="354" mass="38856">MAAPTKTLTAACHCRNVQFTITLPTASLPLNINLCHCTICRYVHGAPCCFHAPLPVGVDLEFIAPSSMDQLTSYTHPSFQSTKWFCTNCGCHIGDQSLTDVEWVISTSIFDANREEEGVWKFQTHYCPGSAADGGLSSVFSTVDGHQLRMIDPEPAPASQVAGTEEGEGEGDRDEDEDLLAQCHCGGVSFRIARPRDEFIASSASTGWLSPIDPKRWLASMDVCDDCRLVTGTNVIGWMFVPVDHVSPRPPADLLIGSSKGYRSTEDVLRTFCGTCGATVLYWCAERPQIVDVATGLLRAREGVMAEKWAVWRANRPAWPENGLRYHGGFSRALIEGMKRWGTERGHAQEFVVP</sequence>
<dbReference type="GO" id="GO:0046872">
    <property type="term" value="F:metal ion binding"/>
    <property type="evidence" value="ECO:0007669"/>
    <property type="project" value="UniProtKB-KW"/>
</dbReference>
<dbReference type="Proteomes" id="UP001149163">
    <property type="component" value="Unassembled WGS sequence"/>
</dbReference>
<evidence type="ECO:0000256" key="2">
    <source>
        <dbReference type="ARBA" id="ARBA00022723"/>
    </source>
</evidence>
<dbReference type="PANTHER" id="PTHR33337:SF31">
    <property type="entry name" value="DUF636 DOMAIN PROTEIN (AFU_ORTHOLOGUE AFUA_2G12650)"/>
    <property type="match status" value="1"/>
</dbReference>
<dbReference type="OrthoDB" id="5422068at2759"/>